<accession>A0A512MBF4</accession>
<dbReference type="Proteomes" id="UP000321577">
    <property type="component" value="Unassembled WGS sequence"/>
</dbReference>
<name>A0A512MBF4_9BACT</name>
<comment type="caution">
    <text evidence="1">The sequence shown here is derived from an EMBL/GenBank/DDBJ whole genome shotgun (WGS) entry which is preliminary data.</text>
</comment>
<proteinExistence type="predicted"/>
<protein>
    <recommendedName>
        <fullName evidence="3">Carbohydrate binding module family 25 domain-containing protein</fullName>
    </recommendedName>
</protein>
<dbReference type="EMBL" id="BKAG01000025">
    <property type="protein sequence ID" value="GEP44070.1"/>
    <property type="molecule type" value="Genomic_DNA"/>
</dbReference>
<reference evidence="1 2" key="1">
    <citation type="submission" date="2019-07" db="EMBL/GenBank/DDBJ databases">
        <title>Whole genome shotgun sequence of Brevifollis gellanilyticus NBRC 108608.</title>
        <authorList>
            <person name="Hosoyama A."/>
            <person name="Uohara A."/>
            <person name="Ohji S."/>
            <person name="Ichikawa N."/>
        </authorList>
    </citation>
    <scope>NUCLEOTIDE SEQUENCE [LARGE SCALE GENOMIC DNA]</scope>
    <source>
        <strain evidence="1 2">NBRC 108608</strain>
    </source>
</reference>
<evidence type="ECO:0000313" key="1">
    <source>
        <dbReference type="EMBL" id="GEP44070.1"/>
    </source>
</evidence>
<gene>
    <name evidence="1" type="ORF">BGE01nite_33610</name>
</gene>
<organism evidence="1 2">
    <name type="scientific">Brevifollis gellanilyticus</name>
    <dbReference type="NCBI Taxonomy" id="748831"/>
    <lineage>
        <taxon>Bacteria</taxon>
        <taxon>Pseudomonadati</taxon>
        <taxon>Verrucomicrobiota</taxon>
        <taxon>Verrucomicrobiia</taxon>
        <taxon>Verrucomicrobiales</taxon>
        <taxon>Verrucomicrobiaceae</taxon>
    </lineage>
</organism>
<dbReference type="AlphaFoldDB" id="A0A512MBF4"/>
<evidence type="ECO:0000313" key="2">
    <source>
        <dbReference type="Proteomes" id="UP000321577"/>
    </source>
</evidence>
<evidence type="ECO:0008006" key="3">
    <source>
        <dbReference type="Google" id="ProtNLM"/>
    </source>
</evidence>
<keyword evidence="2" id="KW-1185">Reference proteome</keyword>
<sequence length="150" mass="16645">MLTATFDIPEGCDALELWFSCTHDDGQTHWDSDLGKNHWLRFGLADLKLKTAKVKPAKKTEAQDTLAFEVSTKPKIESVEVRWHLTNSPKTPRIITPLVCTGDTPAGKTWTAPDGGIPVPKGAVVAFDIVYNVDSRPYTDDNQGRWHIAD</sequence>